<name>A0A835N785_9ROSI</name>
<dbReference type="InterPro" id="IPR013087">
    <property type="entry name" value="Znf_C2H2_type"/>
</dbReference>
<proteinExistence type="predicted"/>
<evidence type="ECO:0000259" key="1">
    <source>
        <dbReference type="PROSITE" id="PS00028"/>
    </source>
</evidence>
<dbReference type="Proteomes" id="UP000657918">
    <property type="component" value="Unassembled WGS sequence"/>
</dbReference>
<sequence>MAVTKKLRLSVAIRWCQNCSCGVTLSSTCYRHKRRIHSLAKQEAEPNDHSQLNVVAENPPAAVTPPLGGRLEPFSCIIADSLGYKTYTIATFISLASCWTVGSASSSFGSYIFNLEVAGHLYDKEASKQMEDSGRKREAGKELNCSGGQEDFTKAIYREEAEATEADGVVPSGETEARAKVGANAGRGRIISLSAREQPKEFKDASCL</sequence>
<comment type="caution">
    <text evidence="2">The sequence shown here is derived from an EMBL/GenBank/DDBJ whole genome shotgun (WGS) entry which is preliminary data.</text>
</comment>
<dbReference type="PROSITE" id="PS00028">
    <property type="entry name" value="ZINC_FINGER_C2H2_1"/>
    <property type="match status" value="1"/>
</dbReference>
<evidence type="ECO:0000313" key="3">
    <source>
        <dbReference type="Proteomes" id="UP000657918"/>
    </source>
</evidence>
<dbReference type="OrthoDB" id="410267at2759"/>
<dbReference type="AlphaFoldDB" id="A0A835N785"/>
<gene>
    <name evidence="2" type="ORF">SADUNF_Sadunf02G0112900</name>
</gene>
<accession>A0A835N785</accession>
<keyword evidence="3" id="KW-1185">Reference proteome</keyword>
<organism evidence="2 3">
    <name type="scientific">Salix dunnii</name>
    <dbReference type="NCBI Taxonomy" id="1413687"/>
    <lineage>
        <taxon>Eukaryota</taxon>
        <taxon>Viridiplantae</taxon>
        <taxon>Streptophyta</taxon>
        <taxon>Embryophyta</taxon>
        <taxon>Tracheophyta</taxon>
        <taxon>Spermatophyta</taxon>
        <taxon>Magnoliopsida</taxon>
        <taxon>eudicotyledons</taxon>
        <taxon>Gunneridae</taxon>
        <taxon>Pentapetalae</taxon>
        <taxon>rosids</taxon>
        <taxon>fabids</taxon>
        <taxon>Malpighiales</taxon>
        <taxon>Salicaceae</taxon>
        <taxon>Saliceae</taxon>
        <taxon>Salix</taxon>
    </lineage>
</organism>
<protein>
    <recommendedName>
        <fullName evidence="1">C2H2-type domain-containing protein</fullName>
    </recommendedName>
</protein>
<feature type="domain" description="C2H2-type" evidence="1">
    <location>
        <begin position="16"/>
        <end position="37"/>
    </location>
</feature>
<dbReference type="EMBL" id="JADGMS010000002">
    <property type="protein sequence ID" value="KAF9687627.1"/>
    <property type="molecule type" value="Genomic_DNA"/>
</dbReference>
<evidence type="ECO:0000313" key="2">
    <source>
        <dbReference type="EMBL" id="KAF9687627.1"/>
    </source>
</evidence>
<reference evidence="2 3" key="1">
    <citation type="submission" date="2020-10" db="EMBL/GenBank/DDBJ databases">
        <title>Plant Genome Project.</title>
        <authorList>
            <person name="Zhang R.-G."/>
        </authorList>
    </citation>
    <scope>NUCLEOTIDE SEQUENCE [LARGE SCALE GENOMIC DNA]</scope>
    <source>
        <strain evidence="2">FAFU-HL-1</strain>
        <tissue evidence="2">Leaf</tissue>
    </source>
</reference>